<evidence type="ECO:0000259" key="8">
    <source>
        <dbReference type="PROSITE" id="PS51032"/>
    </source>
</evidence>
<dbReference type="Pfam" id="PF00847">
    <property type="entry name" value="AP2"/>
    <property type="match status" value="1"/>
</dbReference>
<dbReference type="PROSITE" id="PS51032">
    <property type="entry name" value="AP2_ERF"/>
    <property type="match status" value="1"/>
</dbReference>
<dbReference type="Gene3D" id="3.30.730.10">
    <property type="entry name" value="AP2/ERF domain"/>
    <property type="match status" value="1"/>
</dbReference>
<dbReference type="EMBL" id="NKXS01000207">
    <property type="protein sequence ID" value="PIN25634.1"/>
    <property type="molecule type" value="Genomic_DNA"/>
</dbReference>
<evidence type="ECO:0000313" key="10">
    <source>
        <dbReference type="Proteomes" id="UP000231279"/>
    </source>
</evidence>
<dbReference type="GO" id="GO:0005634">
    <property type="term" value="C:nucleus"/>
    <property type="evidence" value="ECO:0007669"/>
    <property type="project" value="UniProtKB-SubCell"/>
</dbReference>
<dbReference type="InterPro" id="IPR036955">
    <property type="entry name" value="AP2/ERF_dom_sf"/>
</dbReference>
<dbReference type="InterPro" id="IPR044808">
    <property type="entry name" value="ERF_plant"/>
</dbReference>
<dbReference type="GO" id="GO:0006952">
    <property type="term" value="P:defense response"/>
    <property type="evidence" value="ECO:0007669"/>
    <property type="project" value="UniProtKB-KW"/>
</dbReference>
<evidence type="ECO:0000313" key="9">
    <source>
        <dbReference type="EMBL" id="PIN25634.1"/>
    </source>
</evidence>
<dbReference type="GO" id="GO:0003700">
    <property type="term" value="F:DNA-binding transcription factor activity"/>
    <property type="evidence" value="ECO:0007669"/>
    <property type="project" value="InterPro"/>
</dbReference>
<keyword evidence="4" id="KW-0238">DNA-binding</keyword>
<evidence type="ECO:0000256" key="6">
    <source>
        <dbReference type="ARBA" id="ARBA00023242"/>
    </source>
</evidence>
<keyword evidence="6" id="KW-0539">Nucleus</keyword>
<reference evidence="10" key="1">
    <citation type="journal article" date="2018" name="Gigascience">
        <title>Genome assembly of the Pink Ipe (Handroanthus impetiginosus, Bignoniaceae), a highly valued, ecologically keystone Neotropical timber forest tree.</title>
        <authorList>
            <person name="Silva-Junior O.B."/>
            <person name="Grattapaglia D."/>
            <person name="Novaes E."/>
            <person name="Collevatti R.G."/>
        </authorList>
    </citation>
    <scope>NUCLEOTIDE SEQUENCE [LARGE SCALE GENOMIC DNA]</scope>
    <source>
        <strain evidence="10">cv. UFG-1</strain>
    </source>
</reference>
<dbReference type="PANTHER" id="PTHR31190">
    <property type="entry name" value="DNA-BINDING DOMAIN"/>
    <property type="match status" value="1"/>
</dbReference>
<dbReference type="SUPFAM" id="SSF54171">
    <property type="entry name" value="DNA-binding domain"/>
    <property type="match status" value="1"/>
</dbReference>
<evidence type="ECO:0000256" key="7">
    <source>
        <dbReference type="SAM" id="MobiDB-lite"/>
    </source>
</evidence>
<keyword evidence="2" id="KW-0611">Plant defense</keyword>
<evidence type="ECO:0000256" key="1">
    <source>
        <dbReference type="ARBA" id="ARBA00004123"/>
    </source>
</evidence>
<dbReference type="OrthoDB" id="1925932at2759"/>
<feature type="compositionally biased region" description="Polar residues" evidence="7">
    <location>
        <begin position="145"/>
        <end position="156"/>
    </location>
</feature>
<dbReference type="FunFam" id="3.30.730.10:FF:000001">
    <property type="entry name" value="Ethylene-responsive transcription factor 2"/>
    <property type="match status" value="1"/>
</dbReference>
<dbReference type="PANTHER" id="PTHR31190:SF489">
    <property type="entry name" value="ETHYLENE-RESPONSIVE TRANSCRIPTION FACTOR ERF113-RELATED"/>
    <property type="match status" value="1"/>
</dbReference>
<evidence type="ECO:0000256" key="5">
    <source>
        <dbReference type="ARBA" id="ARBA00023163"/>
    </source>
</evidence>
<sequence length="270" mass="29562">MEASPEKGGGAYGFSTAGENNPNTMISSLTRILGATHEEDSSPTAAIPPPESAQEPHQDPGNVKKHYRGVRQRPWGKWAAEIRDPKKAARVWLGTFDTAEDAALAYDDAALKFKGSKAKLNFPERVQGKTELRYLGSNKADDSSSTRTQHGFSGNFPTEIRPNLMPPPTSYDVPSSDPLLHNTFPGLQQYAQLLSSNDAEFPYLTSALYDNSNPNFGYDYSTSQTATYSSMPSQQNQDYPAPGFGAQYGSFSNSDFMNYGKYFDPNNPNG</sequence>
<evidence type="ECO:0000256" key="2">
    <source>
        <dbReference type="ARBA" id="ARBA00022821"/>
    </source>
</evidence>
<keyword evidence="10" id="KW-1185">Reference proteome</keyword>
<feature type="region of interest" description="Disordered" evidence="7">
    <location>
        <begin position="137"/>
        <end position="164"/>
    </location>
</feature>
<dbReference type="SMART" id="SM00380">
    <property type="entry name" value="AP2"/>
    <property type="match status" value="1"/>
</dbReference>
<dbReference type="CDD" id="cd00018">
    <property type="entry name" value="AP2"/>
    <property type="match status" value="1"/>
</dbReference>
<dbReference type="GO" id="GO:0003677">
    <property type="term" value="F:DNA binding"/>
    <property type="evidence" value="ECO:0007669"/>
    <property type="project" value="UniProtKB-KW"/>
</dbReference>
<protein>
    <recommendedName>
        <fullName evidence="8">AP2/ERF domain-containing protein</fullName>
    </recommendedName>
</protein>
<accession>A0A2G9I7A6</accession>
<keyword evidence="5" id="KW-0804">Transcription</keyword>
<dbReference type="STRING" id="429701.A0A2G9I7A6"/>
<dbReference type="Proteomes" id="UP000231279">
    <property type="component" value="Unassembled WGS sequence"/>
</dbReference>
<feature type="compositionally biased region" description="Polar residues" evidence="7">
    <location>
        <begin position="17"/>
        <end position="30"/>
    </location>
</feature>
<proteinExistence type="predicted"/>
<dbReference type="InterPro" id="IPR001471">
    <property type="entry name" value="AP2/ERF_dom"/>
</dbReference>
<name>A0A2G9I7A6_9LAMI</name>
<evidence type="ECO:0000256" key="3">
    <source>
        <dbReference type="ARBA" id="ARBA00023015"/>
    </source>
</evidence>
<evidence type="ECO:0000256" key="4">
    <source>
        <dbReference type="ARBA" id="ARBA00023125"/>
    </source>
</evidence>
<dbReference type="GO" id="GO:0009873">
    <property type="term" value="P:ethylene-activated signaling pathway"/>
    <property type="evidence" value="ECO:0007669"/>
    <property type="project" value="InterPro"/>
</dbReference>
<feature type="domain" description="AP2/ERF" evidence="8">
    <location>
        <begin position="66"/>
        <end position="123"/>
    </location>
</feature>
<comment type="caution">
    <text evidence="9">The sequence shown here is derived from an EMBL/GenBank/DDBJ whole genome shotgun (WGS) entry which is preliminary data.</text>
</comment>
<dbReference type="InterPro" id="IPR016177">
    <property type="entry name" value="DNA-bd_dom_sf"/>
</dbReference>
<dbReference type="PRINTS" id="PR00367">
    <property type="entry name" value="ETHRSPELEMNT"/>
</dbReference>
<comment type="subcellular location">
    <subcellularLocation>
        <location evidence="1">Nucleus</location>
    </subcellularLocation>
</comment>
<gene>
    <name evidence="9" type="ORF">CDL12_01620</name>
</gene>
<feature type="region of interest" description="Disordered" evidence="7">
    <location>
        <begin position="1"/>
        <end position="70"/>
    </location>
</feature>
<dbReference type="AlphaFoldDB" id="A0A2G9I7A6"/>
<keyword evidence="3" id="KW-0805">Transcription regulation</keyword>
<organism evidence="9 10">
    <name type="scientific">Handroanthus impetiginosus</name>
    <dbReference type="NCBI Taxonomy" id="429701"/>
    <lineage>
        <taxon>Eukaryota</taxon>
        <taxon>Viridiplantae</taxon>
        <taxon>Streptophyta</taxon>
        <taxon>Embryophyta</taxon>
        <taxon>Tracheophyta</taxon>
        <taxon>Spermatophyta</taxon>
        <taxon>Magnoliopsida</taxon>
        <taxon>eudicotyledons</taxon>
        <taxon>Gunneridae</taxon>
        <taxon>Pentapetalae</taxon>
        <taxon>asterids</taxon>
        <taxon>lamiids</taxon>
        <taxon>Lamiales</taxon>
        <taxon>Bignoniaceae</taxon>
        <taxon>Crescentiina</taxon>
        <taxon>Tabebuia alliance</taxon>
        <taxon>Handroanthus</taxon>
    </lineage>
</organism>